<feature type="compositionally biased region" description="Polar residues" evidence="1">
    <location>
        <begin position="30"/>
        <end position="41"/>
    </location>
</feature>
<evidence type="ECO:0000256" key="2">
    <source>
        <dbReference type="SAM" id="SignalP"/>
    </source>
</evidence>
<sequence length="118" mass="12212">MTKRLALSIAAFAIAGLFMADLSPAIAQTAAPSRTPPSSTVPGGPDGGDGGMRSASCGEYGYANMPSGCLVQAMACVCPNDSDPNYRSPSSCEGITRNARHAAERKCANNTRAVRRLF</sequence>
<reference evidence="3 4" key="1">
    <citation type="submission" date="2024-06" db="EMBL/GenBank/DDBJ databases">
        <title>Sorghum-associated microbial communities from plants grown in Nebraska, USA.</title>
        <authorList>
            <person name="Schachtman D."/>
        </authorList>
    </citation>
    <scope>NUCLEOTIDE SEQUENCE [LARGE SCALE GENOMIC DNA]</scope>
    <source>
        <strain evidence="3 4">3207</strain>
    </source>
</reference>
<evidence type="ECO:0000256" key="1">
    <source>
        <dbReference type="SAM" id="MobiDB-lite"/>
    </source>
</evidence>
<gene>
    <name evidence="3" type="ORF">ABIE08_000094</name>
</gene>
<organism evidence="3 4">
    <name type="scientific">Kaistia defluvii</name>
    <dbReference type="NCBI Taxonomy" id="410841"/>
    <lineage>
        <taxon>Bacteria</taxon>
        <taxon>Pseudomonadati</taxon>
        <taxon>Pseudomonadota</taxon>
        <taxon>Alphaproteobacteria</taxon>
        <taxon>Hyphomicrobiales</taxon>
        <taxon>Kaistiaceae</taxon>
        <taxon>Kaistia</taxon>
    </lineage>
</organism>
<dbReference type="Proteomes" id="UP001549321">
    <property type="component" value="Unassembled WGS sequence"/>
</dbReference>
<dbReference type="EMBL" id="JBEPSM010000001">
    <property type="protein sequence ID" value="MET4632181.1"/>
    <property type="molecule type" value="Genomic_DNA"/>
</dbReference>
<feature type="chain" id="PRO_5046593208" evidence="2">
    <location>
        <begin position="21"/>
        <end position="118"/>
    </location>
</feature>
<name>A0ABV2QT29_9HYPH</name>
<proteinExistence type="predicted"/>
<keyword evidence="2" id="KW-0732">Signal</keyword>
<keyword evidence="4" id="KW-1185">Reference proteome</keyword>
<evidence type="ECO:0000313" key="3">
    <source>
        <dbReference type="EMBL" id="MET4632181.1"/>
    </source>
</evidence>
<evidence type="ECO:0000313" key="4">
    <source>
        <dbReference type="Proteomes" id="UP001549321"/>
    </source>
</evidence>
<feature type="signal peptide" evidence="2">
    <location>
        <begin position="1"/>
        <end position="20"/>
    </location>
</feature>
<protein>
    <submittedName>
        <fullName evidence="3">Uncharacterized protein</fullName>
    </submittedName>
</protein>
<feature type="region of interest" description="Disordered" evidence="1">
    <location>
        <begin position="29"/>
        <end position="52"/>
    </location>
</feature>
<comment type="caution">
    <text evidence="3">The sequence shown here is derived from an EMBL/GenBank/DDBJ whole genome shotgun (WGS) entry which is preliminary data.</text>
</comment>
<dbReference type="RefSeq" id="WP_354547943.1">
    <property type="nucleotide sequence ID" value="NZ_JBEPSM010000001.1"/>
</dbReference>
<accession>A0ABV2QT29</accession>